<feature type="domain" description="RagB/SusD" evidence="6">
    <location>
        <begin position="266"/>
        <end position="548"/>
    </location>
</feature>
<comment type="caution">
    <text evidence="8">The sequence shown here is derived from an EMBL/GenBank/DDBJ whole genome shotgun (WGS) entry which is preliminary data.</text>
</comment>
<dbReference type="InterPro" id="IPR033985">
    <property type="entry name" value="SusD-like_N"/>
</dbReference>
<gene>
    <name evidence="8" type="ORF">F9962_01550</name>
</gene>
<dbReference type="InterPro" id="IPR012944">
    <property type="entry name" value="SusD_RagB_dom"/>
</dbReference>
<evidence type="ECO:0000256" key="1">
    <source>
        <dbReference type="ARBA" id="ARBA00004442"/>
    </source>
</evidence>
<reference evidence="8 9" key="1">
    <citation type="journal article" date="2019" name="Nat. Med.">
        <title>A library of human gut bacterial isolates paired with longitudinal multiomics data enables mechanistic microbiome research.</title>
        <authorList>
            <person name="Poyet M."/>
            <person name="Groussin M."/>
            <person name="Gibbons S.M."/>
            <person name="Avila-Pacheco J."/>
            <person name="Jiang X."/>
            <person name="Kearney S.M."/>
            <person name="Perrotta A.R."/>
            <person name="Berdy B."/>
            <person name="Zhao S."/>
            <person name="Lieberman T.D."/>
            <person name="Swanson P.K."/>
            <person name="Smith M."/>
            <person name="Roesemann S."/>
            <person name="Alexander J.E."/>
            <person name="Rich S.A."/>
            <person name="Livny J."/>
            <person name="Vlamakis H."/>
            <person name="Clish C."/>
            <person name="Bullock K."/>
            <person name="Deik A."/>
            <person name="Scott J."/>
            <person name="Pierce K.A."/>
            <person name="Xavier R.J."/>
            <person name="Alm E.J."/>
        </authorList>
    </citation>
    <scope>NUCLEOTIDE SEQUENCE [LARGE SCALE GENOMIC DNA]</scope>
    <source>
        <strain evidence="8 9">BIOML-A17</strain>
    </source>
</reference>
<dbReference type="Gene3D" id="1.25.40.390">
    <property type="match status" value="1"/>
</dbReference>
<evidence type="ECO:0000313" key="8">
    <source>
        <dbReference type="EMBL" id="KAB5284147.1"/>
    </source>
</evidence>
<dbReference type="Proteomes" id="UP000440773">
    <property type="component" value="Unassembled WGS sequence"/>
</dbReference>
<evidence type="ECO:0000256" key="4">
    <source>
        <dbReference type="ARBA" id="ARBA00023136"/>
    </source>
</evidence>
<feature type="domain" description="SusD-like N-terminal" evidence="7">
    <location>
        <begin position="7"/>
        <end position="212"/>
    </location>
</feature>
<dbReference type="AlphaFoldDB" id="A0A414KZ45"/>
<keyword evidence="3" id="KW-0732">Signal</keyword>
<dbReference type="EMBL" id="WCLP01000003">
    <property type="protein sequence ID" value="KAB5284147.1"/>
    <property type="molecule type" value="Genomic_DNA"/>
</dbReference>
<evidence type="ECO:0000256" key="5">
    <source>
        <dbReference type="ARBA" id="ARBA00023237"/>
    </source>
</evidence>
<sequence>MFAGCSDFLDMNPNGILDEESVSGVEQLDKLVISAYSMLGNDHYDIPFNLWPYGNVRSDDAYKGGRDESDIQDFHFYETSSNITANFGEPDGLWYNCYIAISRANNALRSLNNVSEQDFPNKKIRIGECRFIRGHFYFLLKVLFKSIPYIDETVAIEDYGTISNIALSNDELWQKIADDFKAAYDNLPESQGTDVGRANKYSAAAYLAKTYLYKAYRQDEKHNVTEINAEDLKQVLTFSNEVMSSDYGLEDDFAYNFLPGSYENGKESLFAIQHSTDDGTLYGRLNFSDALNVPMKFSGSCDFQKPSQNLVNAYKTVNGLPEFSDYNKADYNANTDKVDPRLYHTVALPGVPYKYDKKNIFDESWTRNKAVYGLYSSLKENVALNDPSSVLIDPFRANTKNKIVIRYADVVLMRAEALIELDREKEALPLINEIRERAKKSTGLIDYAENMDIALYVDNVNCNWTKPYAREALRWERRLELAMESQRFFDLVRWGIADSVINTFYKEEAPKRTYYEDAHFEKNRAEYVPIPQQQINFSKQVYKQNYGY</sequence>
<evidence type="ECO:0000259" key="7">
    <source>
        <dbReference type="Pfam" id="PF14322"/>
    </source>
</evidence>
<organism evidence="8 9">
    <name type="scientific">Bacteroides stercoris</name>
    <dbReference type="NCBI Taxonomy" id="46506"/>
    <lineage>
        <taxon>Bacteria</taxon>
        <taxon>Pseudomonadati</taxon>
        <taxon>Bacteroidota</taxon>
        <taxon>Bacteroidia</taxon>
        <taxon>Bacteroidales</taxon>
        <taxon>Bacteroidaceae</taxon>
        <taxon>Bacteroides</taxon>
    </lineage>
</organism>
<evidence type="ECO:0000256" key="3">
    <source>
        <dbReference type="ARBA" id="ARBA00022729"/>
    </source>
</evidence>
<evidence type="ECO:0000256" key="2">
    <source>
        <dbReference type="ARBA" id="ARBA00006275"/>
    </source>
</evidence>
<keyword evidence="5" id="KW-0998">Cell outer membrane</keyword>
<keyword evidence="4" id="KW-0472">Membrane</keyword>
<comment type="similarity">
    <text evidence="2">Belongs to the SusD family.</text>
</comment>
<dbReference type="InterPro" id="IPR011990">
    <property type="entry name" value="TPR-like_helical_dom_sf"/>
</dbReference>
<evidence type="ECO:0000259" key="6">
    <source>
        <dbReference type="Pfam" id="PF07980"/>
    </source>
</evidence>
<proteinExistence type="inferred from homology"/>
<evidence type="ECO:0000313" key="9">
    <source>
        <dbReference type="Proteomes" id="UP000440773"/>
    </source>
</evidence>
<dbReference type="Pfam" id="PF07980">
    <property type="entry name" value="SusD_RagB"/>
    <property type="match status" value="1"/>
</dbReference>
<dbReference type="GO" id="GO:0009279">
    <property type="term" value="C:cell outer membrane"/>
    <property type="evidence" value="ECO:0007669"/>
    <property type="project" value="UniProtKB-SubCell"/>
</dbReference>
<protein>
    <submittedName>
        <fullName evidence="8">RagB/SusD family nutrient uptake outer membrane protein</fullName>
    </submittedName>
</protein>
<dbReference type="Pfam" id="PF14322">
    <property type="entry name" value="SusD-like_3"/>
    <property type="match status" value="1"/>
</dbReference>
<accession>A0A414KZ45</accession>
<dbReference type="SUPFAM" id="SSF48452">
    <property type="entry name" value="TPR-like"/>
    <property type="match status" value="1"/>
</dbReference>
<name>A0A414KZ45_BACSE</name>
<comment type="subcellular location">
    <subcellularLocation>
        <location evidence="1">Cell outer membrane</location>
    </subcellularLocation>
</comment>